<dbReference type="GO" id="GO:0000287">
    <property type="term" value="F:magnesium ion binding"/>
    <property type="evidence" value="ECO:0007669"/>
    <property type="project" value="TreeGrafter"/>
</dbReference>
<comment type="caution">
    <text evidence="1">The sequence shown here is derived from an EMBL/GenBank/DDBJ whole genome shotgun (WGS) entry which is preliminary data.</text>
</comment>
<accession>A0A840UDX9</accession>
<evidence type="ECO:0000313" key="1">
    <source>
        <dbReference type="EMBL" id="MBB5335229.1"/>
    </source>
</evidence>
<dbReference type="SUPFAM" id="SSF56784">
    <property type="entry name" value="HAD-like"/>
    <property type="match status" value="1"/>
</dbReference>
<dbReference type="PANTHER" id="PTHR10000:SF8">
    <property type="entry name" value="HAD SUPERFAMILY HYDROLASE-LIKE, TYPE 3"/>
    <property type="match status" value="1"/>
</dbReference>
<name>A0A840UDX9_9FIRM</name>
<protein>
    <submittedName>
        <fullName evidence="1">Uncharacterized protein</fullName>
    </submittedName>
</protein>
<dbReference type="InterPro" id="IPR023214">
    <property type="entry name" value="HAD_sf"/>
</dbReference>
<dbReference type="Gene3D" id="3.30.1240.10">
    <property type="match status" value="1"/>
</dbReference>
<reference evidence="1 2" key="1">
    <citation type="submission" date="2020-08" db="EMBL/GenBank/DDBJ databases">
        <title>Genomic Encyclopedia of Type Strains, Phase IV (KMG-IV): sequencing the most valuable type-strain genomes for metagenomic binning, comparative biology and taxonomic classification.</title>
        <authorList>
            <person name="Goeker M."/>
        </authorList>
    </citation>
    <scope>NUCLEOTIDE SEQUENCE [LARGE SCALE GENOMIC DNA]</scope>
    <source>
        <strain evidence="1 2">DSM 24661</strain>
    </source>
</reference>
<proteinExistence type="predicted"/>
<dbReference type="InterPro" id="IPR036412">
    <property type="entry name" value="HAD-like_sf"/>
</dbReference>
<evidence type="ECO:0000313" key="2">
    <source>
        <dbReference type="Proteomes" id="UP000559117"/>
    </source>
</evidence>
<dbReference type="GO" id="GO:0016791">
    <property type="term" value="F:phosphatase activity"/>
    <property type="evidence" value="ECO:0007669"/>
    <property type="project" value="TreeGrafter"/>
</dbReference>
<dbReference type="NCBIfam" id="TIGR01484">
    <property type="entry name" value="HAD-SF-IIB"/>
    <property type="match status" value="1"/>
</dbReference>
<dbReference type="AlphaFoldDB" id="A0A840UDX9"/>
<sequence length="261" mass="29350">MKIAASDFDGTLYFPPDHFPGKNGIAEADVMAVSKWRQAGNIFGIVTGRNYQGLLRDSNRYGMEFDFAICLTGAVIYDEEMRPLEQNPIDNIVSREILLLPLLLESRHIACFTAYETYVCIQSDESWFKSMINPSKYTEIDFFMAECLKGICQISLQYSDKKKAAEITAQINKMAIGVSAYQNMTAIDIVKDDTNKFVGLNKLLQMNNWHKNEIITIGDGDNDLPMITKLNGFTVESASDNVKCAATRVYKNVAALLNDKY</sequence>
<dbReference type="EMBL" id="JACHFH010000002">
    <property type="protein sequence ID" value="MBB5335229.1"/>
    <property type="molecule type" value="Genomic_DNA"/>
</dbReference>
<gene>
    <name evidence="1" type="ORF">HNR32_000343</name>
</gene>
<organism evidence="1 2">
    <name type="scientific">Pectinatus brassicae</name>
    <dbReference type="NCBI Taxonomy" id="862415"/>
    <lineage>
        <taxon>Bacteria</taxon>
        <taxon>Bacillati</taxon>
        <taxon>Bacillota</taxon>
        <taxon>Negativicutes</taxon>
        <taxon>Selenomonadales</taxon>
        <taxon>Selenomonadaceae</taxon>
        <taxon>Pectinatus</taxon>
    </lineage>
</organism>
<dbReference type="InterPro" id="IPR006379">
    <property type="entry name" value="HAD-SF_hydro_IIB"/>
</dbReference>
<dbReference type="PANTHER" id="PTHR10000">
    <property type="entry name" value="PHOSPHOSERINE PHOSPHATASE"/>
    <property type="match status" value="1"/>
</dbReference>
<dbReference type="Pfam" id="PF08282">
    <property type="entry name" value="Hydrolase_3"/>
    <property type="match status" value="1"/>
</dbReference>
<dbReference type="Gene3D" id="3.40.50.1000">
    <property type="entry name" value="HAD superfamily/HAD-like"/>
    <property type="match status" value="1"/>
</dbReference>
<dbReference type="GO" id="GO:0005829">
    <property type="term" value="C:cytosol"/>
    <property type="evidence" value="ECO:0007669"/>
    <property type="project" value="TreeGrafter"/>
</dbReference>
<dbReference type="RefSeq" id="WP_183859041.1">
    <property type="nucleotide sequence ID" value="NZ_JACHFH010000002.1"/>
</dbReference>
<dbReference type="Proteomes" id="UP000559117">
    <property type="component" value="Unassembled WGS sequence"/>
</dbReference>
<keyword evidence="2" id="KW-1185">Reference proteome</keyword>